<dbReference type="EMBL" id="KN838811">
    <property type="protein sequence ID" value="KIJ94057.1"/>
    <property type="molecule type" value="Genomic_DNA"/>
</dbReference>
<dbReference type="AlphaFoldDB" id="A0A0C9XCY3"/>
<accession>A0A0C9XCY3</accession>
<proteinExistence type="predicted"/>
<dbReference type="Proteomes" id="UP000054477">
    <property type="component" value="Unassembled WGS sequence"/>
</dbReference>
<reference evidence="2 3" key="1">
    <citation type="submission" date="2014-04" db="EMBL/GenBank/DDBJ databases">
        <authorList>
            <consortium name="DOE Joint Genome Institute"/>
            <person name="Kuo A."/>
            <person name="Kohler A."/>
            <person name="Nagy L.G."/>
            <person name="Floudas D."/>
            <person name="Copeland A."/>
            <person name="Barry K.W."/>
            <person name="Cichocki N."/>
            <person name="Veneault-Fourrey C."/>
            <person name="LaButti K."/>
            <person name="Lindquist E.A."/>
            <person name="Lipzen A."/>
            <person name="Lundell T."/>
            <person name="Morin E."/>
            <person name="Murat C."/>
            <person name="Sun H."/>
            <person name="Tunlid A."/>
            <person name="Henrissat B."/>
            <person name="Grigoriev I.V."/>
            <person name="Hibbett D.S."/>
            <person name="Martin F."/>
            <person name="Nordberg H.P."/>
            <person name="Cantor M.N."/>
            <person name="Hua S.X."/>
        </authorList>
    </citation>
    <scope>NUCLEOTIDE SEQUENCE [LARGE SCALE GENOMIC DNA]</scope>
    <source>
        <strain evidence="2 3">LaAM-08-1</strain>
    </source>
</reference>
<reference evidence="3" key="2">
    <citation type="submission" date="2015-01" db="EMBL/GenBank/DDBJ databases">
        <title>Evolutionary Origins and Diversification of the Mycorrhizal Mutualists.</title>
        <authorList>
            <consortium name="DOE Joint Genome Institute"/>
            <consortium name="Mycorrhizal Genomics Consortium"/>
            <person name="Kohler A."/>
            <person name="Kuo A."/>
            <person name="Nagy L.G."/>
            <person name="Floudas D."/>
            <person name="Copeland A."/>
            <person name="Barry K.W."/>
            <person name="Cichocki N."/>
            <person name="Veneault-Fourrey C."/>
            <person name="LaButti K."/>
            <person name="Lindquist E.A."/>
            <person name="Lipzen A."/>
            <person name="Lundell T."/>
            <person name="Morin E."/>
            <person name="Murat C."/>
            <person name="Riley R."/>
            <person name="Ohm R."/>
            <person name="Sun H."/>
            <person name="Tunlid A."/>
            <person name="Henrissat B."/>
            <person name="Grigoriev I.V."/>
            <person name="Hibbett D.S."/>
            <person name="Martin F."/>
        </authorList>
    </citation>
    <scope>NUCLEOTIDE SEQUENCE [LARGE SCALE GENOMIC DNA]</scope>
    <source>
        <strain evidence="3">LaAM-08-1</strain>
    </source>
</reference>
<organism evidence="2 3">
    <name type="scientific">Laccaria amethystina LaAM-08-1</name>
    <dbReference type="NCBI Taxonomy" id="1095629"/>
    <lineage>
        <taxon>Eukaryota</taxon>
        <taxon>Fungi</taxon>
        <taxon>Dikarya</taxon>
        <taxon>Basidiomycota</taxon>
        <taxon>Agaricomycotina</taxon>
        <taxon>Agaricomycetes</taxon>
        <taxon>Agaricomycetidae</taxon>
        <taxon>Agaricales</taxon>
        <taxon>Agaricineae</taxon>
        <taxon>Hydnangiaceae</taxon>
        <taxon>Laccaria</taxon>
    </lineage>
</organism>
<evidence type="ECO:0000256" key="1">
    <source>
        <dbReference type="SAM" id="MobiDB-lite"/>
    </source>
</evidence>
<gene>
    <name evidence="2" type="ORF">K443DRAFT_684047</name>
</gene>
<protein>
    <submittedName>
        <fullName evidence="2">Uncharacterized protein</fullName>
    </submittedName>
</protein>
<keyword evidence="3" id="KW-1185">Reference proteome</keyword>
<feature type="region of interest" description="Disordered" evidence="1">
    <location>
        <begin position="1"/>
        <end position="84"/>
    </location>
</feature>
<sequence>MTGDEDPPAPPINANDGSAPDPTNADDGPHYHQGRRRLTTTAHHPPPAMTAEYHTPNGEHSPQPDPAHGDNSPPTAPANTWGLN</sequence>
<evidence type="ECO:0000313" key="2">
    <source>
        <dbReference type="EMBL" id="KIJ94057.1"/>
    </source>
</evidence>
<feature type="non-terminal residue" evidence="2">
    <location>
        <position position="84"/>
    </location>
</feature>
<evidence type="ECO:0000313" key="3">
    <source>
        <dbReference type="Proteomes" id="UP000054477"/>
    </source>
</evidence>
<name>A0A0C9XCY3_9AGAR</name>
<dbReference type="HOGENOM" id="CLU_193385_0_0_1"/>